<dbReference type="Proteomes" id="UP000007517">
    <property type="component" value="Chromosome"/>
</dbReference>
<dbReference type="AlphaFoldDB" id="H6RR00"/>
<dbReference type="GO" id="GO:0006508">
    <property type="term" value="P:proteolysis"/>
    <property type="evidence" value="ECO:0007669"/>
    <property type="project" value="UniProtKB-KW"/>
</dbReference>
<dbReference type="OrthoDB" id="1099523at2"/>
<feature type="coiled-coil region" evidence="1">
    <location>
        <begin position="30"/>
        <end position="64"/>
    </location>
</feature>
<organism evidence="4 5">
    <name type="scientific">Blastococcus saxobsidens (strain DD2)</name>
    <dbReference type="NCBI Taxonomy" id="1146883"/>
    <lineage>
        <taxon>Bacteria</taxon>
        <taxon>Bacillati</taxon>
        <taxon>Actinomycetota</taxon>
        <taxon>Actinomycetes</taxon>
        <taxon>Geodermatophilales</taxon>
        <taxon>Geodermatophilaceae</taxon>
        <taxon>Blastococcus</taxon>
    </lineage>
</organism>
<dbReference type="PANTHER" id="PTHR21666">
    <property type="entry name" value="PEPTIDASE-RELATED"/>
    <property type="match status" value="1"/>
</dbReference>
<gene>
    <name evidence="4" type="primary">envC</name>
    <name evidence="4" type="ordered locus">BLASA_1965</name>
</gene>
<keyword evidence="2" id="KW-0732">Signal</keyword>
<evidence type="ECO:0000313" key="5">
    <source>
        <dbReference type="Proteomes" id="UP000007517"/>
    </source>
</evidence>
<dbReference type="Gene3D" id="2.70.70.10">
    <property type="entry name" value="Glucose Permease (Domain IIA)"/>
    <property type="match status" value="1"/>
</dbReference>
<feature type="signal peptide" evidence="2">
    <location>
        <begin position="1"/>
        <end position="21"/>
    </location>
</feature>
<evidence type="ECO:0000256" key="2">
    <source>
        <dbReference type="SAM" id="SignalP"/>
    </source>
</evidence>
<dbReference type="SUPFAM" id="SSF51261">
    <property type="entry name" value="Duplicated hybrid motif"/>
    <property type="match status" value="1"/>
</dbReference>
<accession>H6RR00</accession>
<dbReference type="InterPro" id="IPR050570">
    <property type="entry name" value="Cell_wall_metabolism_enzyme"/>
</dbReference>
<dbReference type="Pfam" id="PF01551">
    <property type="entry name" value="Peptidase_M23"/>
    <property type="match status" value="1"/>
</dbReference>
<dbReference type="HOGENOM" id="CLU_029425_3_5_11"/>
<proteinExistence type="predicted"/>
<keyword evidence="4" id="KW-0131">Cell cycle</keyword>
<evidence type="ECO:0000256" key="1">
    <source>
        <dbReference type="SAM" id="Coils"/>
    </source>
</evidence>
<name>H6RR00_BLASD</name>
<dbReference type="PANTHER" id="PTHR21666:SF270">
    <property type="entry name" value="MUREIN HYDROLASE ACTIVATOR ENVC"/>
    <property type="match status" value="1"/>
</dbReference>
<reference evidence="5" key="2">
    <citation type="submission" date="2012-02" db="EMBL/GenBank/DDBJ databases">
        <title>Complete genome sequence of Blastococcus saxobsidens strain DD2.</title>
        <authorList>
            <person name="Genoscope."/>
        </authorList>
    </citation>
    <scope>NUCLEOTIDE SEQUENCE [LARGE SCALE GENOMIC DNA]</scope>
    <source>
        <strain evidence="5">DD2</strain>
    </source>
</reference>
<keyword evidence="4" id="KW-0378">Hydrolase</keyword>
<dbReference type="eggNOG" id="COG0739">
    <property type="taxonomic scope" value="Bacteria"/>
</dbReference>
<keyword evidence="4" id="KW-0132">Cell division</keyword>
<dbReference type="KEGG" id="bsd:BLASA_1965"/>
<dbReference type="InterPro" id="IPR011055">
    <property type="entry name" value="Dup_hybrid_motif"/>
</dbReference>
<keyword evidence="4" id="KW-0645">Protease</keyword>
<dbReference type="InterPro" id="IPR016047">
    <property type="entry name" value="M23ase_b-sheet_dom"/>
</dbReference>
<dbReference type="GO" id="GO:0051301">
    <property type="term" value="P:cell division"/>
    <property type="evidence" value="ECO:0007669"/>
    <property type="project" value="UniProtKB-KW"/>
</dbReference>
<dbReference type="EMBL" id="FO117623">
    <property type="protein sequence ID" value="CCG02879.1"/>
    <property type="molecule type" value="Genomic_DNA"/>
</dbReference>
<feature type="chain" id="PRO_5003606978" evidence="2">
    <location>
        <begin position="22"/>
        <end position="386"/>
    </location>
</feature>
<keyword evidence="1" id="KW-0175">Coiled coil</keyword>
<sequence>MAAAVSALLALTMLGAPTASAAPADAQSEHDRVAAEIAGIEQRVRDAEARLEQMTLRAEEASGAVLAAEAALVTAQQHADAVAAELAAVRAAVESTQKDVATLGREAYMGADETFGEMEMVLHADGPGELLQQAATLDILGEERAQVLEEFEVAEARETRLDREAKAAVAERDAATREAQEAQAEVDALLAGAQADFDALTAEKAALDGQLREAETRLLELRGAEDAAAAWVAQEAEQEAAEQAVSTLTAAAGAIAPTQGRVTSCYGARWGTMHLGVDIAAPIGTPVFTPEPGVVLQAGPASGFGLSVAVQHHDGAITVYGHVNQFFVQPGQVVTAGQQIAEVGNRGQSTGPHLHFEVHHGGLYADRSNPVPWLAQRGVSLGGSCG</sequence>
<dbReference type="eggNOG" id="COG3883">
    <property type="taxonomic scope" value="Bacteria"/>
</dbReference>
<protein>
    <submittedName>
        <fullName evidence="4">Protease with a role in cell division</fullName>
    </submittedName>
</protein>
<evidence type="ECO:0000259" key="3">
    <source>
        <dbReference type="Pfam" id="PF01551"/>
    </source>
</evidence>
<evidence type="ECO:0000313" key="4">
    <source>
        <dbReference type="EMBL" id="CCG02879.1"/>
    </source>
</evidence>
<feature type="coiled-coil region" evidence="1">
    <location>
        <begin position="137"/>
        <end position="224"/>
    </location>
</feature>
<keyword evidence="5" id="KW-1185">Reference proteome</keyword>
<dbReference type="CDD" id="cd12797">
    <property type="entry name" value="M23_peptidase"/>
    <property type="match status" value="1"/>
</dbReference>
<dbReference type="GO" id="GO:0004222">
    <property type="term" value="F:metalloendopeptidase activity"/>
    <property type="evidence" value="ECO:0007669"/>
    <property type="project" value="TreeGrafter"/>
</dbReference>
<feature type="domain" description="M23ase beta-sheet core" evidence="3">
    <location>
        <begin position="273"/>
        <end position="364"/>
    </location>
</feature>
<reference evidence="4 5" key="1">
    <citation type="journal article" date="2012" name="J. Bacteriol.">
        <title>Genome Sequence of Blastococcus saxobsidens DD2, a Stone-Inhabiting Bacterium.</title>
        <authorList>
            <person name="Chouaia B."/>
            <person name="Crotti E."/>
            <person name="Brusetti L."/>
            <person name="Daffonchio D."/>
            <person name="Essoussi I."/>
            <person name="Nouioui I."/>
            <person name="Sbissi I."/>
            <person name="Ghodhbane-Gtari F."/>
            <person name="Gtari M."/>
            <person name="Vacherie B."/>
            <person name="Barbe V."/>
            <person name="Medigue C."/>
            <person name="Gury J."/>
            <person name="Pujic P."/>
            <person name="Normand P."/>
        </authorList>
    </citation>
    <scope>NUCLEOTIDE SEQUENCE [LARGE SCALE GENOMIC DNA]</scope>
    <source>
        <strain evidence="4 5">DD2</strain>
    </source>
</reference>
<dbReference type="STRING" id="1146883.BLASA_1965"/>